<protein>
    <recommendedName>
        <fullName evidence="1">CID domain-containing protein</fullName>
    </recommendedName>
</protein>
<dbReference type="GO" id="GO:0032786">
    <property type="term" value="P:positive regulation of DNA-templated transcription, elongation"/>
    <property type="evidence" value="ECO:0007669"/>
    <property type="project" value="InterPro"/>
</dbReference>
<dbReference type="EMBL" id="JANBTW010000099">
    <property type="protein sequence ID" value="KAJ2671587.1"/>
    <property type="molecule type" value="Genomic_DNA"/>
</dbReference>
<organism evidence="2 3">
    <name type="scientific">Coemansia spiralis</name>
    <dbReference type="NCBI Taxonomy" id="417178"/>
    <lineage>
        <taxon>Eukaryota</taxon>
        <taxon>Fungi</taxon>
        <taxon>Fungi incertae sedis</taxon>
        <taxon>Zoopagomycota</taxon>
        <taxon>Kickxellomycotina</taxon>
        <taxon>Kickxellomycetes</taxon>
        <taxon>Kickxellales</taxon>
        <taxon>Kickxellaceae</taxon>
        <taxon>Coemansia</taxon>
    </lineage>
</organism>
<accession>A0A9W8KW88</accession>
<evidence type="ECO:0000259" key="1">
    <source>
        <dbReference type="PROSITE" id="PS51391"/>
    </source>
</evidence>
<name>A0A9W8KW88_9FUNG</name>
<dbReference type="OrthoDB" id="21266at2759"/>
<dbReference type="InterPro" id="IPR006569">
    <property type="entry name" value="CID_dom"/>
</dbReference>
<dbReference type="GO" id="GO:0070692">
    <property type="term" value="C:CTDK-1 complex"/>
    <property type="evidence" value="ECO:0007669"/>
    <property type="project" value="InterPro"/>
</dbReference>
<dbReference type="InterPro" id="IPR008942">
    <property type="entry name" value="ENTH_VHS"/>
</dbReference>
<dbReference type="InterPro" id="IPR042326">
    <property type="entry name" value="Ctk3"/>
</dbReference>
<dbReference type="PANTHER" id="PTHR28291">
    <property type="entry name" value="CTD KINASE SUBUNIT GAMMA"/>
    <property type="match status" value="1"/>
</dbReference>
<dbReference type="AlphaFoldDB" id="A0A9W8KW88"/>
<dbReference type="PANTHER" id="PTHR28291:SF1">
    <property type="entry name" value="CTD KINASE SUBUNIT GAMMA"/>
    <property type="match status" value="1"/>
</dbReference>
<feature type="domain" description="CID" evidence="1">
    <location>
        <begin position="5"/>
        <end position="142"/>
    </location>
</feature>
<comment type="caution">
    <text evidence="2">The sequence shown here is derived from an EMBL/GenBank/DDBJ whole genome shotgun (WGS) entry which is preliminary data.</text>
</comment>
<proteinExistence type="predicted"/>
<sequence length="221" mass="24975">MDDMDPFEARLLFGNMLDNLTGAQPTIDRVSAFATKNSSMADNLLDCITEKLDKLQVPPRLNILFVIDAVLQSSKASRTGDQSWAELLQKDIVQIVKDVIPESAGGDSNVPQVRKVVAGWRRKAVFDKTIMGALEKLLANRAGADGGAVESGLKHQEIIRRIEEDRERHKRHKEDVWIRPVDEQPESELKSYWETTSDFNDADWLEISAENDEYHRDTLVS</sequence>
<dbReference type="PROSITE" id="PS51391">
    <property type="entry name" value="CID"/>
    <property type="match status" value="1"/>
</dbReference>
<evidence type="ECO:0000313" key="2">
    <source>
        <dbReference type="EMBL" id="KAJ2671587.1"/>
    </source>
</evidence>
<dbReference type="Pfam" id="PF12243">
    <property type="entry name" value="CTK3"/>
    <property type="match status" value="1"/>
</dbReference>
<evidence type="ECO:0000313" key="3">
    <source>
        <dbReference type="Proteomes" id="UP001151518"/>
    </source>
</evidence>
<dbReference type="SMART" id="SM00582">
    <property type="entry name" value="RPR"/>
    <property type="match status" value="1"/>
</dbReference>
<reference evidence="2" key="1">
    <citation type="submission" date="2022-07" db="EMBL/GenBank/DDBJ databases">
        <title>Phylogenomic reconstructions and comparative analyses of Kickxellomycotina fungi.</title>
        <authorList>
            <person name="Reynolds N.K."/>
            <person name="Stajich J.E."/>
            <person name="Barry K."/>
            <person name="Grigoriev I.V."/>
            <person name="Crous P."/>
            <person name="Smith M.E."/>
        </authorList>
    </citation>
    <scope>NUCLEOTIDE SEQUENCE</scope>
    <source>
        <strain evidence="2">NRRL 3115</strain>
    </source>
</reference>
<dbReference type="InterPro" id="IPR024637">
    <property type="entry name" value="Ctk3_C"/>
</dbReference>
<dbReference type="SUPFAM" id="SSF48464">
    <property type="entry name" value="ENTH/VHS domain"/>
    <property type="match status" value="1"/>
</dbReference>
<dbReference type="Gene3D" id="1.25.40.90">
    <property type="match status" value="1"/>
</dbReference>
<dbReference type="Pfam" id="PF12350">
    <property type="entry name" value="CTK3_C"/>
    <property type="match status" value="1"/>
</dbReference>
<dbReference type="GO" id="GO:0045943">
    <property type="term" value="P:positive regulation of transcription by RNA polymerase I"/>
    <property type="evidence" value="ECO:0007669"/>
    <property type="project" value="TreeGrafter"/>
</dbReference>
<gene>
    <name evidence="2" type="ORF">GGI25_005454</name>
</gene>
<dbReference type="InterPro" id="IPR024638">
    <property type="entry name" value="Ctk3_N"/>
</dbReference>
<dbReference type="Proteomes" id="UP001151518">
    <property type="component" value="Unassembled WGS sequence"/>
</dbReference>